<comment type="subcellular location">
    <subcellularLocation>
        <location evidence="1 10">Cell membrane</location>
        <topology evidence="1 10">Multi-pass membrane protein</topology>
    </subcellularLocation>
</comment>
<dbReference type="GO" id="GO:0005886">
    <property type="term" value="C:plasma membrane"/>
    <property type="evidence" value="ECO:0007669"/>
    <property type="project" value="UniProtKB-SubCell"/>
</dbReference>
<evidence type="ECO:0000313" key="11">
    <source>
        <dbReference type="EMBL" id="QNV40454.1"/>
    </source>
</evidence>
<evidence type="ECO:0000256" key="7">
    <source>
        <dbReference type="ARBA" id="ARBA00023065"/>
    </source>
</evidence>
<organism evidence="11 12">
    <name type="scientific">Rothia amarae</name>
    <dbReference type="NCBI Taxonomy" id="169480"/>
    <lineage>
        <taxon>Bacteria</taxon>
        <taxon>Bacillati</taxon>
        <taxon>Actinomycetota</taxon>
        <taxon>Actinomycetes</taxon>
        <taxon>Micrococcales</taxon>
        <taxon>Micrococcaceae</taxon>
        <taxon>Rothia</taxon>
    </lineage>
</organism>
<keyword evidence="5 10" id="KW-0812">Transmembrane</keyword>
<feature type="transmembrane region" description="Helical" evidence="10">
    <location>
        <begin position="66"/>
        <end position="88"/>
    </location>
</feature>
<keyword evidence="9 10" id="KW-0407">Ion channel</keyword>
<dbReference type="AlphaFoldDB" id="A0A7H2BLA8"/>
<evidence type="ECO:0000256" key="5">
    <source>
        <dbReference type="ARBA" id="ARBA00022692"/>
    </source>
</evidence>
<dbReference type="InterPro" id="IPR036019">
    <property type="entry name" value="MscL_channel"/>
</dbReference>
<dbReference type="NCBIfam" id="TIGR00220">
    <property type="entry name" value="mscL"/>
    <property type="match status" value="1"/>
</dbReference>
<accession>A0A7H2BLA8</accession>
<dbReference type="GO" id="GO:0008381">
    <property type="term" value="F:mechanosensitive monoatomic ion channel activity"/>
    <property type="evidence" value="ECO:0007669"/>
    <property type="project" value="UniProtKB-UniRule"/>
</dbReference>
<keyword evidence="6 10" id="KW-1133">Transmembrane helix</keyword>
<proteinExistence type="inferred from homology"/>
<dbReference type="PANTHER" id="PTHR30266">
    <property type="entry name" value="MECHANOSENSITIVE CHANNEL MSCL"/>
    <property type="match status" value="1"/>
</dbReference>
<dbReference type="RefSeq" id="WP_068169493.1">
    <property type="nucleotide sequence ID" value="NZ_CP061538.1"/>
</dbReference>
<keyword evidence="3 10" id="KW-0813">Transport</keyword>
<dbReference type="InterPro" id="IPR019823">
    <property type="entry name" value="Mechanosensitive_channel_CS"/>
</dbReference>
<keyword evidence="4 10" id="KW-1003">Cell membrane</keyword>
<keyword evidence="12" id="KW-1185">Reference proteome</keyword>
<dbReference type="PANTHER" id="PTHR30266:SF2">
    <property type="entry name" value="LARGE-CONDUCTANCE MECHANOSENSITIVE CHANNEL"/>
    <property type="match status" value="1"/>
</dbReference>
<dbReference type="HAMAP" id="MF_00115">
    <property type="entry name" value="MscL"/>
    <property type="match status" value="1"/>
</dbReference>
<name>A0A7H2BLA8_9MICC</name>
<evidence type="ECO:0000256" key="4">
    <source>
        <dbReference type="ARBA" id="ARBA00022475"/>
    </source>
</evidence>
<evidence type="ECO:0000256" key="9">
    <source>
        <dbReference type="ARBA" id="ARBA00023303"/>
    </source>
</evidence>
<dbReference type="KEGG" id="rama:IDM48_03290"/>
<evidence type="ECO:0000256" key="2">
    <source>
        <dbReference type="ARBA" id="ARBA00007254"/>
    </source>
</evidence>
<feature type="transmembrane region" description="Helical" evidence="10">
    <location>
        <begin position="21"/>
        <end position="46"/>
    </location>
</feature>
<evidence type="ECO:0000256" key="3">
    <source>
        <dbReference type="ARBA" id="ARBA00022448"/>
    </source>
</evidence>
<keyword evidence="8 10" id="KW-0472">Membrane</keyword>
<dbReference type="EMBL" id="CP061538">
    <property type="protein sequence ID" value="QNV40454.1"/>
    <property type="molecule type" value="Genomic_DNA"/>
</dbReference>
<comment type="subunit">
    <text evidence="10">Homopentamer.</text>
</comment>
<reference evidence="11 12" key="1">
    <citation type="submission" date="2020-09" db="EMBL/GenBank/DDBJ databases">
        <title>Investigation of environmental microbe.</title>
        <authorList>
            <person name="Ou Y."/>
            <person name="Kang Q."/>
        </authorList>
    </citation>
    <scope>NUCLEOTIDE SEQUENCE [LARGE SCALE GENOMIC DNA]</scope>
    <source>
        <strain evidence="11 12">KJZ-9</strain>
    </source>
</reference>
<protein>
    <recommendedName>
        <fullName evidence="10">Large-conductance mechanosensitive channel</fullName>
    </recommendedName>
</protein>
<dbReference type="PRINTS" id="PR01264">
    <property type="entry name" value="MECHCHANNEL"/>
</dbReference>
<dbReference type="SUPFAM" id="SSF81330">
    <property type="entry name" value="Gated mechanosensitive channel"/>
    <property type="match status" value="1"/>
</dbReference>
<keyword evidence="7 10" id="KW-0406">Ion transport</keyword>
<dbReference type="InterPro" id="IPR037673">
    <property type="entry name" value="MSC/AndL"/>
</dbReference>
<dbReference type="Gene3D" id="1.10.1200.120">
    <property type="entry name" value="Large-conductance mechanosensitive channel, MscL, domain 1"/>
    <property type="match status" value="1"/>
</dbReference>
<dbReference type="InterPro" id="IPR001185">
    <property type="entry name" value="MS_channel"/>
</dbReference>
<evidence type="ECO:0000313" key="12">
    <source>
        <dbReference type="Proteomes" id="UP000516421"/>
    </source>
</evidence>
<sequence length="132" mass="14224">MLSGYKDFITRGNVIDLAVGLIIGGAFTTVVNALVESVLMPAIAMIFQAPNFDSWLAFGDVKVGVFLTAVVNFLIVAAALYFCIVMPINKMNEHRAAKLGTEDLADEAEDPQLVLLKEIRDAISAPKGDPRV</sequence>
<gene>
    <name evidence="10 11" type="primary">mscL</name>
    <name evidence="11" type="ORF">IDM48_03290</name>
</gene>
<evidence type="ECO:0000256" key="1">
    <source>
        <dbReference type="ARBA" id="ARBA00004651"/>
    </source>
</evidence>
<comment type="function">
    <text evidence="10">Channel that opens in response to stretch forces in the membrane lipid bilayer. May participate in the regulation of osmotic pressure changes within the cell.</text>
</comment>
<dbReference type="PROSITE" id="PS01327">
    <property type="entry name" value="MSCL"/>
    <property type="match status" value="1"/>
</dbReference>
<dbReference type="Proteomes" id="UP000516421">
    <property type="component" value="Chromosome"/>
</dbReference>
<dbReference type="Pfam" id="PF01741">
    <property type="entry name" value="MscL"/>
    <property type="match status" value="1"/>
</dbReference>
<evidence type="ECO:0000256" key="6">
    <source>
        <dbReference type="ARBA" id="ARBA00022989"/>
    </source>
</evidence>
<evidence type="ECO:0000256" key="8">
    <source>
        <dbReference type="ARBA" id="ARBA00023136"/>
    </source>
</evidence>
<comment type="similarity">
    <text evidence="2 10">Belongs to the MscL family.</text>
</comment>
<evidence type="ECO:0000256" key="10">
    <source>
        <dbReference type="HAMAP-Rule" id="MF_00115"/>
    </source>
</evidence>